<dbReference type="EMBL" id="KZ454988">
    <property type="protein sequence ID" value="PKI84982.1"/>
    <property type="molecule type" value="Genomic_DNA"/>
</dbReference>
<feature type="domain" description="Asparagine synthetase" evidence="4">
    <location>
        <begin position="394"/>
        <end position="485"/>
    </location>
</feature>
<dbReference type="InterPro" id="IPR029055">
    <property type="entry name" value="Ntn_hydrolases_N"/>
</dbReference>
<dbReference type="SUPFAM" id="SSF56235">
    <property type="entry name" value="N-terminal nucleophile aminohydrolases (Ntn hydrolases)"/>
    <property type="match status" value="1"/>
</dbReference>
<dbReference type="SUPFAM" id="SSF52402">
    <property type="entry name" value="Adenine nucleotide alpha hydrolases-like"/>
    <property type="match status" value="1"/>
</dbReference>
<dbReference type="Gene3D" id="3.60.20.10">
    <property type="entry name" value="Glutamine Phosphoribosylpyrophosphate, subunit 1, domain 1"/>
    <property type="match status" value="1"/>
</dbReference>
<proteinExistence type="predicted"/>
<dbReference type="PANTHER" id="PTHR45937:SF1">
    <property type="entry name" value="ASPARAGINE SYNTHETASE DOMAIN-CONTAINING PROTEIN 1"/>
    <property type="match status" value="1"/>
</dbReference>
<dbReference type="Proteomes" id="UP000232875">
    <property type="component" value="Unassembled WGS sequence"/>
</dbReference>
<evidence type="ECO:0000259" key="4">
    <source>
        <dbReference type="Pfam" id="PF00733"/>
    </source>
</evidence>
<dbReference type="AlphaFoldDB" id="A0A2N1JEK5"/>
<keyword evidence="3" id="KW-0315">Glutamine amidotransferase</keyword>
<organism evidence="5 6">
    <name type="scientific">Malassezia vespertilionis</name>
    <dbReference type="NCBI Taxonomy" id="2020962"/>
    <lineage>
        <taxon>Eukaryota</taxon>
        <taxon>Fungi</taxon>
        <taxon>Dikarya</taxon>
        <taxon>Basidiomycota</taxon>
        <taxon>Ustilaginomycotina</taxon>
        <taxon>Malasseziomycetes</taxon>
        <taxon>Malasseziales</taxon>
        <taxon>Malasseziaceae</taxon>
        <taxon>Malassezia</taxon>
    </lineage>
</organism>
<protein>
    <recommendedName>
        <fullName evidence="4">Asparagine synthetase domain-containing protein</fullName>
    </recommendedName>
</protein>
<evidence type="ECO:0000313" key="6">
    <source>
        <dbReference type="Proteomes" id="UP000232875"/>
    </source>
</evidence>
<name>A0A2N1JEK5_9BASI</name>
<feature type="domain" description="Asparagine synthetase" evidence="4">
    <location>
        <begin position="219"/>
        <end position="291"/>
    </location>
</feature>
<keyword evidence="6" id="KW-1185">Reference proteome</keyword>
<reference evidence="5 6" key="1">
    <citation type="submission" date="2017-10" db="EMBL/GenBank/DDBJ databases">
        <title>A novel species of cold-tolerant Malassezia isolated from bats.</title>
        <authorList>
            <person name="Lorch J.M."/>
            <person name="Palmer J.M."/>
            <person name="Vanderwolf K.J."/>
            <person name="Schmidt K.Z."/>
            <person name="Verant M.L."/>
            <person name="Weller T.J."/>
            <person name="Blehert D.S."/>
        </authorList>
    </citation>
    <scope>NUCLEOTIDE SEQUENCE [LARGE SCALE GENOMIC DNA]</scope>
    <source>
        <strain evidence="5 6">NWHC:44797-103</strain>
    </source>
</reference>
<keyword evidence="2" id="KW-0061">Asparagine biosynthesis</keyword>
<dbReference type="Gene3D" id="3.40.50.620">
    <property type="entry name" value="HUPs"/>
    <property type="match status" value="1"/>
</dbReference>
<gene>
    <name evidence="5" type="ORF">MVES_000755</name>
</gene>
<dbReference type="OrthoDB" id="10252281at2759"/>
<dbReference type="InterPro" id="IPR051857">
    <property type="entry name" value="Asn_synthetase_domain"/>
</dbReference>
<dbReference type="Pfam" id="PF00733">
    <property type="entry name" value="Asn_synthase"/>
    <property type="match status" value="2"/>
</dbReference>
<keyword evidence="1" id="KW-0028">Amino-acid biosynthesis</keyword>
<evidence type="ECO:0000313" key="5">
    <source>
        <dbReference type="EMBL" id="PKI84982.1"/>
    </source>
</evidence>
<dbReference type="GO" id="GO:0004066">
    <property type="term" value="F:asparagine synthase (glutamine-hydrolyzing) activity"/>
    <property type="evidence" value="ECO:0007669"/>
    <property type="project" value="InterPro"/>
</dbReference>
<dbReference type="STRING" id="2020962.A0A2N1JEK5"/>
<evidence type="ECO:0000256" key="3">
    <source>
        <dbReference type="ARBA" id="ARBA00022962"/>
    </source>
</evidence>
<evidence type="ECO:0000256" key="1">
    <source>
        <dbReference type="ARBA" id="ARBA00022605"/>
    </source>
</evidence>
<accession>A0A2N1JEK5</accession>
<dbReference type="GO" id="GO:0006529">
    <property type="term" value="P:asparagine biosynthetic process"/>
    <property type="evidence" value="ECO:0007669"/>
    <property type="project" value="UniProtKB-KW"/>
</dbReference>
<dbReference type="InterPro" id="IPR014729">
    <property type="entry name" value="Rossmann-like_a/b/a_fold"/>
</dbReference>
<dbReference type="CDD" id="cd01991">
    <property type="entry name" value="Asn_synthase_B_C"/>
    <property type="match status" value="1"/>
</dbReference>
<dbReference type="PANTHER" id="PTHR45937">
    <property type="entry name" value="ASPARAGINE SYNTHETASE DOMAIN-CONTAINING PROTEIN 1"/>
    <property type="match status" value="1"/>
</dbReference>
<evidence type="ECO:0000256" key="2">
    <source>
        <dbReference type="ARBA" id="ARBA00022888"/>
    </source>
</evidence>
<sequence length="511" mass="55661">MRGPDACAQEEHRLEDKHVRIGASVLGLCGSSVALQPMHASAAPHLVFLWSGEIFSTLDGDFDREKNDGTWIFAQIVQRVAAGNVCSAIVQTLAGVEGPYAYILLDLAAQCVYYGRDPLGRRSLLLHLSDVVCLASAVCMDTEDIVFEEVPCSTLWQLSVRGDNVPKPCPRDSPFATRLLLHESLVQKPAQIDAPLDALRAVLEASISERVTHIRTADGQTLASAHVAVLFSGGLDCTVLAALATQYINSSQPIDLINVAFENPRAHAAACERTKDSTAAVYAADRYAVPDRQTARKSVAELRNIYPSRRWNLVEVNVSYATYLSHIQTIQRLLHPNDSVMDLSIGAALLFAARGAGFVDGVPYTTPARVLLSGLGADELLAGYARHRHAFERRGDDALRAELQLDLDRLPTRNLGRDDRIIGAQGREARYPYLARRVLALLCALPISTKADFRTHAKGLGDKSLLRELALTLGMHHAAYLPKRAIQFGARSAKLDAQAARQKGNTKLALP</sequence>
<dbReference type="InterPro" id="IPR001962">
    <property type="entry name" value="Asn_synthase"/>
</dbReference>